<proteinExistence type="predicted"/>
<dbReference type="RefSeq" id="WP_252440515.1">
    <property type="nucleotide sequence ID" value="NZ_JAGSOV010000040.1"/>
</dbReference>
<dbReference type="Proteomes" id="UP001165283">
    <property type="component" value="Unassembled WGS sequence"/>
</dbReference>
<reference evidence="1" key="1">
    <citation type="submission" date="2021-04" db="EMBL/GenBank/DDBJ databases">
        <title>Pseudonocardia sp. nov., isolated from sandy soil of mangrove forest.</title>
        <authorList>
            <person name="Zan Z."/>
            <person name="Huang R."/>
            <person name="Liu W."/>
        </authorList>
    </citation>
    <scope>NUCLEOTIDE SEQUENCE</scope>
    <source>
        <strain evidence="1">S2-4</strain>
    </source>
</reference>
<keyword evidence="2" id="KW-1185">Reference proteome</keyword>
<evidence type="ECO:0000313" key="2">
    <source>
        <dbReference type="Proteomes" id="UP001165283"/>
    </source>
</evidence>
<dbReference type="EMBL" id="JAGSOV010000040">
    <property type="protein sequence ID" value="MCO1657123.1"/>
    <property type="molecule type" value="Genomic_DNA"/>
</dbReference>
<accession>A0ABT1A2F4</accession>
<name>A0ABT1A2F4_9PSEU</name>
<evidence type="ECO:0000313" key="1">
    <source>
        <dbReference type="EMBL" id="MCO1657123.1"/>
    </source>
</evidence>
<protein>
    <recommendedName>
        <fullName evidence="3">HEPN AbiU2-like domain-containing protein</fullName>
    </recommendedName>
</protein>
<sequence length="211" mass="23978">MSATPKYSSSSGKPLRLLQTVPNEVYSRLIVRYPHQTDRDYALFYREAATRLAGTYSGQPIDDTILMPFLMLYRQAFELQLKNFIRYLASVRRRYHDSAAPSLSSDVVGERLKKTLGHNLAKLLNELLKHYEALDLAEPFPSGVKKVIQMLHEADQRGTAFRYSGEMPESQDRADFPALAALLDEELGKLIAVEDWIDSMYSAAPSPEEFE</sequence>
<gene>
    <name evidence="1" type="ORF">KDL28_18845</name>
</gene>
<evidence type="ECO:0008006" key="3">
    <source>
        <dbReference type="Google" id="ProtNLM"/>
    </source>
</evidence>
<organism evidence="1 2">
    <name type="scientific">Pseudonocardia humida</name>
    <dbReference type="NCBI Taxonomy" id="2800819"/>
    <lineage>
        <taxon>Bacteria</taxon>
        <taxon>Bacillati</taxon>
        <taxon>Actinomycetota</taxon>
        <taxon>Actinomycetes</taxon>
        <taxon>Pseudonocardiales</taxon>
        <taxon>Pseudonocardiaceae</taxon>
        <taxon>Pseudonocardia</taxon>
    </lineage>
</organism>
<comment type="caution">
    <text evidence="1">The sequence shown here is derived from an EMBL/GenBank/DDBJ whole genome shotgun (WGS) entry which is preliminary data.</text>
</comment>